<reference evidence="1" key="1">
    <citation type="journal article" date="2020" name="Nature">
        <title>Giant virus diversity and host interactions through global metagenomics.</title>
        <authorList>
            <person name="Schulz F."/>
            <person name="Roux S."/>
            <person name="Paez-Espino D."/>
            <person name="Jungbluth S."/>
            <person name="Walsh D.A."/>
            <person name="Denef V.J."/>
            <person name="McMahon K.D."/>
            <person name="Konstantinidis K.T."/>
            <person name="Eloe-Fadrosh E.A."/>
            <person name="Kyrpides N.C."/>
            <person name="Woyke T."/>
        </authorList>
    </citation>
    <scope>NUCLEOTIDE SEQUENCE</scope>
    <source>
        <strain evidence="1">GVMAG-M-3300021120-1</strain>
    </source>
</reference>
<proteinExistence type="predicted"/>
<organism evidence="1">
    <name type="scientific">viral metagenome</name>
    <dbReference type="NCBI Taxonomy" id="1070528"/>
    <lineage>
        <taxon>unclassified sequences</taxon>
        <taxon>metagenomes</taxon>
        <taxon>organismal metagenomes</taxon>
    </lineage>
</organism>
<dbReference type="EMBL" id="MN739418">
    <property type="protein sequence ID" value="QHT03831.1"/>
    <property type="molecule type" value="Genomic_DNA"/>
</dbReference>
<sequence length="272" mass="29036">MSYSVYLRSKLASEPTILNTKKPTDASMFTQKVRMVASQDFSTAGGAYGTTLQSSDMSYGGLNHPTTSNLKNTGRPGPASAFTAYVGSQAIRTDAAYQRGIIVNPTFMGTAQCNAITNPPAPPQTSSDFIRQTQGCKVALGQQHDPNTLGPRIFVDNTIRNQGDPALCTTRAANHSYVAENPHMLYSPRPSQAGGQYALKGDLAPGKDLGALGGNPHYKAGAALARPQNLQITKKDTNVKTTTMKPVPTKYQIPANTPAHLKINDPITPRAF</sequence>
<name>A0A6C0CHB4_9ZZZZ</name>
<accession>A0A6C0CHB4</accession>
<dbReference type="AlphaFoldDB" id="A0A6C0CHB4"/>
<evidence type="ECO:0000313" key="1">
    <source>
        <dbReference type="EMBL" id="QHT03831.1"/>
    </source>
</evidence>
<protein>
    <submittedName>
        <fullName evidence="1">Uncharacterized protein</fullName>
    </submittedName>
</protein>